<name>A0A1D3L7N1_PLACE</name>
<feature type="non-terminal residue" evidence="2">
    <location>
        <position position="1"/>
    </location>
</feature>
<reference evidence="2 3" key="1">
    <citation type="submission" date="2016-08" db="EMBL/GenBank/DDBJ databases">
        <authorList>
            <consortium name="Pathogen Informatics"/>
        </authorList>
    </citation>
    <scope>NUCLEOTIDE SEQUENCE [LARGE SCALE GENOMIC DNA]</scope>
    <source>
        <strain evidence="2 3">DK</strain>
    </source>
</reference>
<dbReference type="EMBL" id="FMIO01000060">
    <property type="protein sequence ID" value="SCL84479.1"/>
    <property type="molecule type" value="Genomic_DNA"/>
</dbReference>
<feature type="region of interest" description="Disordered" evidence="1">
    <location>
        <begin position="491"/>
        <end position="524"/>
    </location>
</feature>
<dbReference type="AlphaFoldDB" id="A0A1D3L7N1"/>
<sequence>ETLKDKATNYSEFITSATKFSKEYLEYINNSTDSLNDDIDTLQTKHNLNQTNKYVTSKFADATNDNNDLIEKEKEAIQAINNLTKLFTIDSNNIDANTLHSNKLQMIYFDSELHKLTKSIKQLYKNMRAFKLSNISHINEKYFDISKQFDNILQLQKNKLTENLNNLKEIEQYISDKKSNFLHTVNENTNSNSNALKELYNNIITRENKAYDIENVNNKENENIMLYTDTVTKLTKKIQNILNFVTTHENDNNIIKQHIQDIDENDVSKIKEILNSTIQSFRQIQNKINENKAQFYGNNNINNIIATISQNVNDVKTHLPKDLITENELALMQKSLSNIKNSTYEVRSEQITKYINTIQNYIEQQAKQIQNNPNKDEIDYIIQKIINYNKESKIKLHTIINNKNRVMSMISRIKKPINLTESEYNAAIKNEEDAQNTILDLNTSQNMLNHLINQNLNIIDDLRNRKQHIQSRNNLYTINRQQEITQREHFNNTQHHDINDTKNINKNHQYSSSDRKGSSKTSNTGNTVRYAGAIAFGLVACYAITKFMNKSDKNEMHSDAYKGFYDDNENAFFERKEEVIEIRINGDL</sequence>
<feature type="compositionally biased region" description="Basic and acidic residues" evidence="1">
    <location>
        <begin position="491"/>
        <end position="500"/>
    </location>
</feature>
<proteinExistence type="predicted"/>
<evidence type="ECO:0000256" key="1">
    <source>
        <dbReference type="SAM" id="MobiDB-lite"/>
    </source>
</evidence>
<dbReference type="Proteomes" id="UP000195879">
    <property type="component" value="Unassembled WGS sequence"/>
</dbReference>
<protein>
    <submittedName>
        <fullName evidence="2">Reticulocyte binding protein, putative</fullName>
    </submittedName>
</protein>
<evidence type="ECO:0000313" key="3">
    <source>
        <dbReference type="Proteomes" id="UP000195879"/>
    </source>
</evidence>
<accession>A0A1D3L7N1</accession>
<gene>
    <name evidence="2" type="primary">Pc235</name>
    <name evidence="2" type="ORF">PCHDK_000499000</name>
</gene>
<organism evidence="2 3">
    <name type="scientific">Plasmodium chabaudi adami</name>
    <dbReference type="NCBI Taxonomy" id="5826"/>
    <lineage>
        <taxon>Eukaryota</taxon>
        <taxon>Sar</taxon>
        <taxon>Alveolata</taxon>
        <taxon>Apicomplexa</taxon>
        <taxon>Aconoidasida</taxon>
        <taxon>Haemosporida</taxon>
        <taxon>Plasmodiidae</taxon>
        <taxon>Plasmodium</taxon>
        <taxon>Plasmodium (Vinckeia)</taxon>
    </lineage>
</organism>
<evidence type="ECO:0000313" key="2">
    <source>
        <dbReference type="EMBL" id="SCL84479.1"/>
    </source>
</evidence>
<feature type="compositionally biased region" description="Polar residues" evidence="1">
    <location>
        <begin position="501"/>
        <end position="510"/>
    </location>
</feature>